<gene>
    <name evidence="1" type="ORF">B5G02_01760</name>
</gene>
<dbReference type="Gene3D" id="2.10.260.10">
    <property type="match status" value="1"/>
</dbReference>
<dbReference type="Proteomes" id="UP000195781">
    <property type="component" value="Unassembled WGS sequence"/>
</dbReference>
<keyword evidence="2" id="KW-1185">Reference proteome</keyword>
<name>A0A1Y3XVD0_9ACTN</name>
<evidence type="ECO:0000313" key="2">
    <source>
        <dbReference type="Proteomes" id="UP000195781"/>
    </source>
</evidence>
<dbReference type="RefSeq" id="WP_094334944.1">
    <property type="nucleotide sequence ID" value="NZ_NFIE01000003.1"/>
</dbReference>
<reference evidence="2" key="1">
    <citation type="submission" date="2017-04" db="EMBL/GenBank/DDBJ databases">
        <title>Function of individual gut microbiota members based on whole genome sequencing of pure cultures obtained from chicken caecum.</title>
        <authorList>
            <person name="Medvecky M."/>
            <person name="Cejkova D."/>
            <person name="Polansky O."/>
            <person name="Karasova D."/>
            <person name="Kubasova T."/>
            <person name="Cizek A."/>
            <person name="Rychlik I."/>
        </authorList>
    </citation>
    <scope>NUCLEOTIDE SEQUENCE [LARGE SCALE GENOMIC DNA]</scope>
    <source>
        <strain evidence="2">An5</strain>
    </source>
</reference>
<comment type="caution">
    <text evidence="1">The sequence shown here is derived from an EMBL/GenBank/DDBJ whole genome shotgun (WGS) entry which is preliminary data.</text>
</comment>
<protein>
    <recommendedName>
        <fullName evidence="3">AbrB family transcriptional regulator</fullName>
    </recommendedName>
</protein>
<dbReference type="OrthoDB" id="9811597at2"/>
<dbReference type="InterPro" id="IPR037914">
    <property type="entry name" value="SpoVT-AbrB_sf"/>
</dbReference>
<evidence type="ECO:0008006" key="3">
    <source>
        <dbReference type="Google" id="ProtNLM"/>
    </source>
</evidence>
<dbReference type="EMBL" id="NFIE01000003">
    <property type="protein sequence ID" value="OUN89503.1"/>
    <property type="molecule type" value="Genomic_DNA"/>
</dbReference>
<sequence length="93" mass="9954">MVTMMSTKLTKGGQTTVPKEVRTALGIADGARVYWSFDGRRAWVSAVPTDPLEVTDEGDFRARLAEAEADVAASRVRPARDVAGDLGARYGLA</sequence>
<dbReference type="AlphaFoldDB" id="A0A1Y3XVD0"/>
<evidence type="ECO:0000313" key="1">
    <source>
        <dbReference type="EMBL" id="OUN89503.1"/>
    </source>
</evidence>
<accession>A0A1Y3XVD0</accession>
<organism evidence="1 2">
    <name type="scientific">[Collinsella] massiliensis</name>
    <dbReference type="NCBI Taxonomy" id="1232426"/>
    <lineage>
        <taxon>Bacteria</taxon>
        <taxon>Bacillati</taxon>
        <taxon>Actinomycetota</taxon>
        <taxon>Coriobacteriia</taxon>
        <taxon>Coriobacteriales</taxon>
        <taxon>Coriobacteriaceae</taxon>
        <taxon>Enorma</taxon>
    </lineage>
</organism>
<proteinExistence type="predicted"/>
<dbReference type="SUPFAM" id="SSF89447">
    <property type="entry name" value="AbrB/MazE/MraZ-like"/>
    <property type="match status" value="1"/>
</dbReference>